<proteinExistence type="predicted"/>
<comment type="caution">
    <text evidence="2">The sequence shown here is derived from an EMBL/GenBank/DDBJ whole genome shotgun (WGS) entry which is preliminary data.</text>
</comment>
<feature type="compositionally biased region" description="Polar residues" evidence="1">
    <location>
        <begin position="9"/>
        <end position="20"/>
    </location>
</feature>
<sequence length="102" mass="11689">EREKYKSLSKVSMASRSLTSSDEKLRAEVKRLHGELEKCHKSWEKKFAILQQSMFALKEESYLRQTLQKQASQIHVATVSYSNDLPPGLLPRRASSNVTKPL</sequence>
<reference evidence="2" key="1">
    <citation type="submission" date="2021-04" db="EMBL/GenBank/DDBJ databases">
        <authorList>
            <consortium name="Molecular Ecology Group"/>
        </authorList>
    </citation>
    <scope>NUCLEOTIDE SEQUENCE</scope>
</reference>
<organism evidence="2 3">
    <name type="scientific">Candidula unifasciata</name>
    <dbReference type="NCBI Taxonomy" id="100452"/>
    <lineage>
        <taxon>Eukaryota</taxon>
        <taxon>Metazoa</taxon>
        <taxon>Spiralia</taxon>
        <taxon>Lophotrochozoa</taxon>
        <taxon>Mollusca</taxon>
        <taxon>Gastropoda</taxon>
        <taxon>Heterobranchia</taxon>
        <taxon>Euthyneura</taxon>
        <taxon>Panpulmonata</taxon>
        <taxon>Eupulmonata</taxon>
        <taxon>Stylommatophora</taxon>
        <taxon>Helicina</taxon>
        <taxon>Helicoidea</taxon>
        <taxon>Geomitridae</taxon>
        <taxon>Candidula</taxon>
    </lineage>
</organism>
<name>A0A8S3ZHD4_9EUPU</name>
<feature type="non-terminal residue" evidence="2">
    <location>
        <position position="102"/>
    </location>
</feature>
<feature type="region of interest" description="Disordered" evidence="1">
    <location>
        <begin position="1"/>
        <end position="21"/>
    </location>
</feature>
<dbReference type="PANTHER" id="PTHR22382:SF7">
    <property type="entry name" value="RIKEN CDNA 4921504E06 GENE"/>
    <property type="match status" value="1"/>
</dbReference>
<feature type="non-terminal residue" evidence="2">
    <location>
        <position position="1"/>
    </location>
</feature>
<dbReference type="PANTHER" id="PTHR22382">
    <property type="entry name" value="RIKEN CDNA 4921504E06 GENE"/>
    <property type="match status" value="1"/>
</dbReference>
<dbReference type="Proteomes" id="UP000678393">
    <property type="component" value="Unassembled WGS sequence"/>
</dbReference>
<evidence type="ECO:0000256" key="1">
    <source>
        <dbReference type="SAM" id="MobiDB-lite"/>
    </source>
</evidence>
<evidence type="ECO:0000313" key="2">
    <source>
        <dbReference type="EMBL" id="CAG5127558.1"/>
    </source>
</evidence>
<dbReference type="EMBL" id="CAJHNH020002724">
    <property type="protein sequence ID" value="CAG5127558.1"/>
    <property type="molecule type" value="Genomic_DNA"/>
</dbReference>
<accession>A0A8S3ZHD4</accession>
<dbReference type="InterPro" id="IPR040119">
    <property type="entry name" value="C10orf67-like"/>
</dbReference>
<protein>
    <submittedName>
        <fullName evidence="2">Uncharacterized protein</fullName>
    </submittedName>
</protein>
<gene>
    <name evidence="2" type="ORF">CUNI_LOCUS13116</name>
</gene>
<keyword evidence="3" id="KW-1185">Reference proteome</keyword>
<evidence type="ECO:0000313" key="3">
    <source>
        <dbReference type="Proteomes" id="UP000678393"/>
    </source>
</evidence>
<dbReference type="OrthoDB" id="10027521at2759"/>
<dbReference type="AlphaFoldDB" id="A0A8S3ZHD4"/>